<comment type="caution">
    <text evidence="2">The sequence shown here is derived from an EMBL/GenBank/DDBJ whole genome shotgun (WGS) entry which is preliminary data.</text>
</comment>
<name>A0ABD2XX50_9GENT</name>
<dbReference type="EMBL" id="JBJUIK010000017">
    <property type="protein sequence ID" value="KAL3498085.1"/>
    <property type="molecule type" value="Genomic_DNA"/>
</dbReference>
<accession>A0ABD2XX50</accession>
<dbReference type="AlphaFoldDB" id="A0ABD2XX50"/>
<proteinExistence type="predicted"/>
<feature type="compositionally biased region" description="Polar residues" evidence="1">
    <location>
        <begin position="1"/>
        <end position="13"/>
    </location>
</feature>
<organism evidence="2 3">
    <name type="scientific">Cinchona calisaya</name>
    <dbReference type="NCBI Taxonomy" id="153742"/>
    <lineage>
        <taxon>Eukaryota</taxon>
        <taxon>Viridiplantae</taxon>
        <taxon>Streptophyta</taxon>
        <taxon>Embryophyta</taxon>
        <taxon>Tracheophyta</taxon>
        <taxon>Spermatophyta</taxon>
        <taxon>Magnoliopsida</taxon>
        <taxon>eudicotyledons</taxon>
        <taxon>Gunneridae</taxon>
        <taxon>Pentapetalae</taxon>
        <taxon>asterids</taxon>
        <taxon>lamiids</taxon>
        <taxon>Gentianales</taxon>
        <taxon>Rubiaceae</taxon>
        <taxon>Cinchonoideae</taxon>
        <taxon>Cinchoneae</taxon>
        <taxon>Cinchona</taxon>
    </lineage>
</organism>
<protein>
    <submittedName>
        <fullName evidence="2">Uncharacterized protein</fullName>
    </submittedName>
</protein>
<evidence type="ECO:0000313" key="3">
    <source>
        <dbReference type="Proteomes" id="UP001630127"/>
    </source>
</evidence>
<reference evidence="2 3" key="1">
    <citation type="submission" date="2024-11" db="EMBL/GenBank/DDBJ databases">
        <title>A near-complete genome assembly of Cinchona calisaya.</title>
        <authorList>
            <person name="Lian D.C."/>
            <person name="Zhao X.W."/>
            <person name="Wei L."/>
        </authorList>
    </citation>
    <scope>NUCLEOTIDE SEQUENCE [LARGE SCALE GENOMIC DNA]</scope>
    <source>
        <tissue evidence="2">Nenye</tissue>
    </source>
</reference>
<sequence length="71" mass="8267">MGSSHGKLSTKSIPNRDRPTQPFYVLPPMRNGEELYWEANDGTIDETSSYIDHDEEVWDWLTRPKKNAQDD</sequence>
<evidence type="ECO:0000256" key="1">
    <source>
        <dbReference type="SAM" id="MobiDB-lite"/>
    </source>
</evidence>
<evidence type="ECO:0000313" key="2">
    <source>
        <dbReference type="EMBL" id="KAL3498085.1"/>
    </source>
</evidence>
<gene>
    <name evidence="2" type="ORF">ACH5RR_040817</name>
</gene>
<keyword evidence="3" id="KW-1185">Reference proteome</keyword>
<dbReference type="Proteomes" id="UP001630127">
    <property type="component" value="Unassembled WGS sequence"/>
</dbReference>
<feature type="region of interest" description="Disordered" evidence="1">
    <location>
        <begin position="1"/>
        <end position="22"/>
    </location>
</feature>